<dbReference type="OrthoDB" id="1930137at2759"/>
<evidence type="ECO:0000313" key="4">
    <source>
        <dbReference type="Proteomes" id="UP000604825"/>
    </source>
</evidence>
<dbReference type="PANTHER" id="PTHR22891">
    <property type="entry name" value="EUKARYOTIC TRANSLATION INITIATION FACTOR 2C"/>
    <property type="match status" value="1"/>
</dbReference>
<dbReference type="InterPro" id="IPR032474">
    <property type="entry name" value="Argonaute_N"/>
</dbReference>
<dbReference type="AlphaFoldDB" id="A0A811N136"/>
<organism evidence="3 4">
    <name type="scientific">Miscanthus lutarioriparius</name>
    <dbReference type="NCBI Taxonomy" id="422564"/>
    <lineage>
        <taxon>Eukaryota</taxon>
        <taxon>Viridiplantae</taxon>
        <taxon>Streptophyta</taxon>
        <taxon>Embryophyta</taxon>
        <taxon>Tracheophyta</taxon>
        <taxon>Spermatophyta</taxon>
        <taxon>Magnoliopsida</taxon>
        <taxon>Liliopsida</taxon>
        <taxon>Poales</taxon>
        <taxon>Poaceae</taxon>
        <taxon>PACMAD clade</taxon>
        <taxon>Panicoideae</taxon>
        <taxon>Andropogonodae</taxon>
        <taxon>Andropogoneae</taxon>
        <taxon>Saccharinae</taxon>
        <taxon>Miscanthus</taxon>
    </lineage>
</organism>
<feature type="domain" description="Protein argonaute N-terminal" evidence="2">
    <location>
        <begin position="113"/>
        <end position="196"/>
    </location>
</feature>
<proteinExistence type="predicted"/>
<feature type="compositionally biased region" description="Basic and acidic residues" evidence="1">
    <location>
        <begin position="49"/>
        <end position="59"/>
    </location>
</feature>
<evidence type="ECO:0000256" key="1">
    <source>
        <dbReference type="SAM" id="MobiDB-lite"/>
    </source>
</evidence>
<name>A0A811N136_9POAL</name>
<reference evidence="3" key="1">
    <citation type="submission" date="2020-10" db="EMBL/GenBank/DDBJ databases">
        <authorList>
            <person name="Han B."/>
            <person name="Lu T."/>
            <person name="Zhao Q."/>
            <person name="Huang X."/>
            <person name="Zhao Y."/>
        </authorList>
    </citation>
    <scope>NUCLEOTIDE SEQUENCE</scope>
</reference>
<protein>
    <recommendedName>
        <fullName evidence="2">Protein argonaute N-terminal domain-containing protein</fullName>
    </recommendedName>
</protein>
<keyword evidence="4" id="KW-1185">Reference proteome</keyword>
<feature type="region of interest" description="Disordered" evidence="1">
    <location>
        <begin position="1"/>
        <end position="73"/>
    </location>
</feature>
<evidence type="ECO:0000259" key="2">
    <source>
        <dbReference type="Pfam" id="PF16486"/>
    </source>
</evidence>
<evidence type="ECO:0000313" key="3">
    <source>
        <dbReference type="EMBL" id="CAD6213821.1"/>
    </source>
</evidence>
<gene>
    <name evidence="3" type="ORF">NCGR_LOCUS9335</name>
</gene>
<dbReference type="EMBL" id="CAJGYO010000002">
    <property type="protein sequence ID" value="CAD6213821.1"/>
    <property type="molecule type" value="Genomic_DNA"/>
</dbReference>
<dbReference type="Pfam" id="PF16486">
    <property type="entry name" value="ArgoN"/>
    <property type="match status" value="1"/>
</dbReference>
<sequence length="203" mass="22069">MEKRVKVEGELSDLDQTGSCAHGEASPWQRDSGGNGRDEANPSGAEAGNRNEHRDDDPSRVGQSPPADIRQAGPTLVKEAAAPLWKEFEALGIHVGRAEPVFPPRPGYGAEGTPCVVRANRFLGRHVDEGLHQYDVTISPEPTPKAAYREVMTKLVSENQHTELGGRFPAYDDRDSLFTAGALPFDTKEFEVTLSTGGDKKYV</sequence>
<accession>A0A811N136</accession>
<dbReference type="Proteomes" id="UP000604825">
    <property type="component" value="Unassembled WGS sequence"/>
</dbReference>
<comment type="caution">
    <text evidence="3">The sequence shown here is derived from an EMBL/GenBank/DDBJ whole genome shotgun (WGS) entry which is preliminary data.</text>
</comment>